<accession>A0A4R1Q2P7</accession>
<gene>
    <name evidence="2" type="ORF">EV210_103314</name>
</gene>
<dbReference type="OrthoDB" id="9791752at2"/>
<dbReference type="Proteomes" id="UP000295063">
    <property type="component" value="Unassembled WGS sequence"/>
</dbReference>
<organism evidence="2 3">
    <name type="scientific">Anaerospora hongkongensis</name>
    <dbReference type="NCBI Taxonomy" id="244830"/>
    <lineage>
        <taxon>Bacteria</taxon>
        <taxon>Bacillati</taxon>
        <taxon>Bacillota</taxon>
        <taxon>Negativicutes</taxon>
        <taxon>Selenomonadales</taxon>
        <taxon>Sporomusaceae</taxon>
        <taxon>Anaerospora</taxon>
    </lineage>
</organism>
<dbReference type="GO" id="GO:0006355">
    <property type="term" value="P:regulation of DNA-templated transcription"/>
    <property type="evidence" value="ECO:0007669"/>
    <property type="project" value="InterPro"/>
</dbReference>
<keyword evidence="3" id="KW-1185">Reference proteome</keyword>
<dbReference type="AlphaFoldDB" id="A0A4R1Q2P7"/>
<name>A0A4R1Q2P7_9FIRM</name>
<protein>
    <submittedName>
        <fullName evidence="2">IclR-like helix-turn-helix domain-containing protein</fullName>
    </submittedName>
</protein>
<dbReference type="Gene3D" id="1.10.10.10">
    <property type="entry name" value="Winged helix-like DNA-binding domain superfamily/Winged helix DNA-binding domain"/>
    <property type="match status" value="1"/>
</dbReference>
<evidence type="ECO:0000259" key="1">
    <source>
        <dbReference type="Pfam" id="PF09339"/>
    </source>
</evidence>
<dbReference type="GO" id="GO:0003677">
    <property type="term" value="F:DNA binding"/>
    <property type="evidence" value="ECO:0007669"/>
    <property type="project" value="InterPro"/>
</dbReference>
<evidence type="ECO:0000313" key="3">
    <source>
        <dbReference type="Proteomes" id="UP000295063"/>
    </source>
</evidence>
<reference evidence="2 3" key="1">
    <citation type="submission" date="2019-03" db="EMBL/GenBank/DDBJ databases">
        <title>Genomic Encyclopedia of Type Strains, Phase IV (KMG-IV): sequencing the most valuable type-strain genomes for metagenomic binning, comparative biology and taxonomic classification.</title>
        <authorList>
            <person name="Goeker M."/>
        </authorList>
    </citation>
    <scope>NUCLEOTIDE SEQUENCE [LARGE SCALE GENOMIC DNA]</scope>
    <source>
        <strain evidence="2 3">DSM 15969</strain>
    </source>
</reference>
<feature type="domain" description="HTH iclR-type" evidence="1">
    <location>
        <begin position="6"/>
        <end position="54"/>
    </location>
</feature>
<dbReference type="SUPFAM" id="SSF46785">
    <property type="entry name" value="Winged helix' DNA-binding domain"/>
    <property type="match status" value="1"/>
</dbReference>
<dbReference type="InterPro" id="IPR036390">
    <property type="entry name" value="WH_DNA-bd_sf"/>
</dbReference>
<dbReference type="InterPro" id="IPR036388">
    <property type="entry name" value="WH-like_DNA-bd_sf"/>
</dbReference>
<dbReference type="RefSeq" id="WP_132077194.1">
    <property type="nucleotide sequence ID" value="NZ_SLUI01000003.1"/>
</dbReference>
<dbReference type="InterPro" id="IPR005471">
    <property type="entry name" value="Tscrpt_reg_IclR_N"/>
</dbReference>
<dbReference type="Pfam" id="PF09339">
    <property type="entry name" value="HTH_IclR"/>
    <property type="match status" value="1"/>
</dbReference>
<comment type="caution">
    <text evidence="2">The sequence shown here is derived from an EMBL/GenBank/DDBJ whole genome shotgun (WGS) entry which is preliminary data.</text>
</comment>
<dbReference type="EMBL" id="SLUI01000003">
    <property type="protein sequence ID" value="TCL38830.1"/>
    <property type="molecule type" value="Genomic_DNA"/>
</dbReference>
<evidence type="ECO:0000313" key="2">
    <source>
        <dbReference type="EMBL" id="TCL38830.1"/>
    </source>
</evidence>
<sequence>MDNAQAVERALDVLEYLSLNRTKLELSELCSRLTLPQNKVLFLVRILESKRYLKLNMEQQTCMLQHNELQHLFIDKKTLQCQIPKGLSETTLGTIRARIDCFPKELGFYANEVALKAEVSRVNARRYLVSKSILSKKN</sequence>
<proteinExistence type="predicted"/>